<comment type="function">
    <text evidence="7">Involved in DNA repair and RecF pathway recombination.</text>
</comment>
<dbReference type="GO" id="GO:0006310">
    <property type="term" value="P:DNA recombination"/>
    <property type="evidence" value="ECO:0007669"/>
    <property type="project" value="UniProtKB-UniRule"/>
</dbReference>
<feature type="domain" description="DNA replication/recombination mediator RecO N-terminal" evidence="8">
    <location>
        <begin position="4"/>
        <end position="80"/>
    </location>
</feature>
<dbReference type="Gene3D" id="2.40.50.140">
    <property type="entry name" value="Nucleic acid-binding proteins"/>
    <property type="match status" value="1"/>
</dbReference>
<dbReference type="OrthoDB" id="9797083at2"/>
<evidence type="ECO:0000256" key="7">
    <source>
        <dbReference type="HAMAP-Rule" id="MF_00201"/>
    </source>
</evidence>
<evidence type="ECO:0000256" key="4">
    <source>
        <dbReference type="ARBA" id="ARBA00023172"/>
    </source>
</evidence>
<evidence type="ECO:0000259" key="8">
    <source>
        <dbReference type="Pfam" id="PF11967"/>
    </source>
</evidence>
<reference evidence="10" key="1">
    <citation type="submission" date="2019-11" db="EMBL/GenBank/DDBJ databases">
        <title>Genome sequence of Heliorestis convoluta strain HH, an alkaliphilic and minimalistic phototrophic bacterium from a soda lake in Egypt.</title>
        <authorList>
            <person name="Dewey E.D."/>
            <person name="Stokes L.M."/>
            <person name="Burchell B.M."/>
            <person name="Shaffer K.N."/>
            <person name="Huntington A.M."/>
            <person name="Baker J.M."/>
            <person name="Nadendla S."/>
            <person name="Giglio M.G."/>
            <person name="Touchman J.W."/>
            <person name="Blankenship R.E."/>
            <person name="Madigan M.T."/>
            <person name="Sattley W.M."/>
        </authorList>
    </citation>
    <scope>NUCLEOTIDE SEQUENCE [LARGE SCALE GENOMIC DNA]</scope>
    <source>
        <strain evidence="10">HH</strain>
    </source>
</reference>
<dbReference type="RefSeq" id="WP_153725183.1">
    <property type="nucleotide sequence ID" value="NZ_CP045875.1"/>
</dbReference>
<dbReference type="InterPro" id="IPR012340">
    <property type="entry name" value="NA-bd_OB-fold"/>
</dbReference>
<accession>A0A5Q2MYS2</accession>
<evidence type="ECO:0000256" key="5">
    <source>
        <dbReference type="ARBA" id="ARBA00023204"/>
    </source>
</evidence>
<dbReference type="PANTHER" id="PTHR33991:SF1">
    <property type="entry name" value="DNA REPAIR PROTEIN RECO"/>
    <property type="match status" value="1"/>
</dbReference>
<keyword evidence="4 7" id="KW-0233">DNA recombination</keyword>
<dbReference type="InterPro" id="IPR042242">
    <property type="entry name" value="RecO_C"/>
</dbReference>
<dbReference type="KEGG" id="hcv:FTV88_1790"/>
<dbReference type="SUPFAM" id="SSF57863">
    <property type="entry name" value="ArfGap/RecO-like zinc finger"/>
    <property type="match status" value="1"/>
</dbReference>
<dbReference type="GO" id="GO:0043590">
    <property type="term" value="C:bacterial nucleoid"/>
    <property type="evidence" value="ECO:0007669"/>
    <property type="project" value="TreeGrafter"/>
</dbReference>
<evidence type="ECO:0000313" key="9">
    <source>
        <dbReference type="EMBL" id="QGG47888.1"/>
    </source>
</evidence>
<name>A0A5Q2MYS2_9FIRM</name>
<dbReference type="InterPro" id="IPR003717">
    <property type="entry name" value="RecO"/>
</dbReference>
<dbReference type="InterPro" id="IPR022572">
    <property type="entry name" value="DNA_rep/recomb_RecO_N"/>
</dbReference>
<dbReference type="NCBIfam" id="TIGR00613">
    <property type="entry name" value="reco"/>
    <property type="match status" value="1"/>
</dbReference>
<dbReference type="Pfam" id="PF11967">
    <property type="entry name" value="RecO_N"/>
    <property type="match status" value="1"/>
</dbReference>
<keyword evidence="5 7" id="KW-0234">DNA repair</keyword>
<dbReference type="Proteomes" id="UP000366051">
    <property type="component" value="Chromosome"/>
</dbReference>
<evidence type="ECO:0000256" key="2">
    <source>
        <dbReference type="ARBA" id="ARBA00021310"/>
    </source>
</evidence>
<dbReference type="AlphaFoldDB" id="A0A5Q2MYS2"/>
<dbReference type="InterPro" id="IPR037278">
    <property type="entry name" value="ARFGAP/RecO"/>
</dbReference>
<dbReference type="HAMAP" id="MF_00201">
    <property type="entry name" value="RecO"/>
    <property type="match status" value="1"/>
</dbReference>
<dbReference type="Gene3D" id="1.20.1440.120">
    <property type="entry name" value="Recombination protein O, C-terminal domain"/>
    <property type="match status" value="1"/>
</dbReference>
<protein>
    <recommendedName>
        <fullName evidence="2 7">DNA repair protein RecO</fullName>
    </recommendedName>
    <alternativeName>
        <fullName evidence="6 7">Recombination protein O</fullName>
    </alternativeName>
</protein>
<dbReference type="PANTHER" id="PTHR33991">
    <property type="entry name" value="DNA REPAIR PROTEIN RECO"/>
    <property type="match status" value="1"/>
</dbReference>
<sequence length="256" mass="28961">MAALLRLQGLVIRSRSYGEADRLLTLLTYEKGKINGIAKGVRKPTSRLKAGVQLFSQSDMMVHEGKNLYTITQAEPIESFFSLQTDPDRFTHASYMAELVDKFSLDQGGAELYPLLLTFWHLLSVYQIPLVTRLFELRFLDQLGYGPVFDACINCGIILPETKDPMVTSNYPIYSPIKGGTVGACCQRFDDKGYILPPNALALLNYLRVMDPREIHKVQVGEKNAMLIRRVLQETIQSRYEGRMRSWTVLETMGGN</sequence>
<evidence type="ECO:0000313" key="10">
    <source>
        <dbReference type="Proteomes" id="UP000366051"/>
    </source>
</evidence>
<evidence type="ECO:0000256" key="3">
    <source>
        <dbReference type="ARBA" id="ARBA00022763"/>
    </source>
</evidence>
<evidence type="ECO:0000256" key="6">
    <source>
        <dbReference type="ARBA" id="ARBA00033409"/>
    </source>
</evidence>
<comment type="similarity">
    <text evidence="1 7">Belongs to the RecO family.</text>
</comment>
<evidence type="ECO:0000256" key="1">
    <source>
        <dbReference type="ARBA" id="ARBA00007452"/>
    </source>
</evidence>
<dbReference type="GO" id="GO:0006302">
    <property type="term" value="P:double-strand break repair"/>
    <property type="evidence" value="ECO:0007669"/>
    <property type="project" value="TreeGrafter"/>
</dbReference>
<proteinExistence type="inferred from homology"/>
<gene>
    <name evidence="7 9" type="primary">recO</name>
    <name evidence="9" type="ORF">FTV88_1790</name>
</gene>
<dbReference type="Pfam" id="PF02565">
    <property type="entry name" value="RecO_C"/>
    <property type="match status" value="1"/>
</dbReference>
<keyword evidence="3 7" id="KW-0227">DNA damage</keyword>
<dbReference type="SUPFAM" id="SSF50249">
    <property type="entry name" value="Nucleic acid-binding proteins"/>
    <property type="match status" value="1"/>
</dbReference>
<keyword evidence="10" id="KW-1185">Reference proteome</keyword>
<dbReference type="EMBL" id="CP045875">
    <property type="protein sequence ID" value="QGG47888.1"/>
    <property type="molecule type" value="Genomic_DNA"/>
</dbReference>
<organism evidence="9 10">
    <name type="scientific">Heliorestis convoluta</name>
    <dbReference type="NCBI Taxonomy" id="356322"/>
    <lineage>
        <taxon>Bacteria</taxon>
        <taxon>Bacillati</taxon>
        <taxon>Bacillota</taxon>
        <taxon>Clostridia</taxon>
        <taxon>Eubacteriales</taxon>
        <taxon>Heliobacteriaceae</taxon>
        <taxon>Heliorestis</taxon>
    </lineage>
</organism>